<name>A0A7K1SJH1_9BACT</name>
<evidence type="ECO:0000259" key="1">
    <source>
        <dbReference type="Pfam" id="PF13592"/>
    </source>
</evidence>
<dbReference type="EMBL" id="WPIN01000013">
    <property type="protein sequence ID" value="MVM33959.1"/>
    <property type="molecule type" value="Genomic_DNA"/>
</dbReference>
<proteinExistence type="predicted"/>
<sequence>MDYSSHITQSVDELRLAEARQKLARNRDRIRFLRLLKEGKAANQRQAGEAIGLALRQSQRLWQTYCQSGLTALVEPTYQPGFGKLSAYQLSQLQNWLRLDEAQTLEQIQGYIQQRWAIDYTLSGLCKLCQRLKIKAKTGRPVNRRQDPAALQTFKKTLAN</sequence>
<evidence type="ECO:0000313" key="2">
    <source>
        <dbReference type="EMBL" id="MVM33959.1"/>
    </source>
</evidence>
<organism evidence="2 3">
    <name type="scientific">Spirosoma arboris</name>
    <dbReference type="NCBI Taxonomy" id="2682092"/>
    <lineage>
        <taxon>Bacteria</taxon>
        <taxon>Pseudomonadati</taxon>
        <taxon>Bacteroidota</taxon>
        <taxon>Cytophagia</taxon>
        <taxon>Cytophagales</taxon>
        <taxon>Cytophagaceae</taxon>
        <taxon>Spirosoma</taxon>
    </lineage>
</organism>
<dbReference type="InterPro" id="IPR025959">
    <property type="entry name" value="Winged_HTH_dom"/>
</dbReference>
<feature type="domain" description="Winged helix-turn helix" evidence="1">
    <location>
        <begin position="103"/>
        <end position="157"/>
    </location>
</feature>
<accession>A0A7K1SJH1</accession>
<dbReference type="Proteomes" id="UP000436006">
    <property type="component" value="Unassembled WGS sequence"/>
</dbReference>
<comment type="caution">
    <text evidence="2">The sequence shown here is derived from an EMBL/GenBank/DDBJ whole genome shotgun (WGS) entry which is preliminary data.</text>
</comment>
<dbReference type="Pfam" id="PF13592">
    <property type="entry name" value="HTH_33"/>
    <property type="match status" value="1"/>
</dbReference>
<dbReference type="RefSeq" id="WP_157588669.1">
    <property type="nucleotide sequence ID" value="NZ_WPIN01000013.1"/>
</dbReference>
<gene>
    <name evidence="2" type="ORF">GO755_28245</name>
</gene>
<keyword evidence="3" id="KW-1185">Reference proteome</keyword>
<dbReference type="AlphaFoldDB" id="A0A7K1SJH1"/>
<protein>
    <recommendedName>
        <fullName evidence="1">Winged helix-turn helix domain-containing protein</fullName>
    </recommendedName>
</protein>
<evidence type="ECO:0000313" key="3">
    <source>
        <dbReference type="Proteomes" id="UP000436006"/>
    </source>
</evidence>
<reference evidence="2 3" key="1">
    <citation type="submission" date="2019-12" db="EMBL/GenBank/DDBJ databases">
        <title>Spirosoma sp. HMF4905 genome sequencing and assembly.</title>
        <authorList>
            <person name="Kang H."/>
            <person name="Cha I."/>
            <person name="Kim H."/>
            <person name="Joh K."/>
        </authorList>
    </citation>
    <scope>NUCLEOTIDE SEQUENCE [LARGE SCALE GENOMIC DNA]</scope>
    <source>
        <strain evidence="2 3">HMF4905</strain>
    </source>
</reference>